<protein>
    <submittedName>
        <fullName evidence="2">Uncharacterized protein</fullName>
    </submittedName>
</protein>
<keyword evidence="1" id="KW-1133">Transmembrane helix</keyword>
<sequence>MDFCGGEGKSTLPISSLRTLSYRSFLSLYLVFLTTYILSLHLLLQFDVLSSNTYISTTPELPITKPVVERLRDIPLSILGGCGILTPGKTCAGKKIKA</sequence>
<dbReference type="Proteomes" id="UP000054399">
    <property type="component" value="Unassembled WGS sequence"/>
</dbReference>
<feature type="transmembrane region" description="Helical" evidence="1">
    <location>
        <begin position="25"/>
        <end position="44"/>
    </location>
</feature>
<evidence type="ECO:0000313" key="2">
    <source>
        <dbReference type="EMBL" id="KAL0250727.1"/>
    </source>
</evidence>
<dbReference type="EMBL" id="ATAM02000004">
    <property type="protein sequence ID" value="KAL0250727.1"/>
    <property type="molecule type" value="Genomic_DNA"/>
</dbReference>
<keyword evidence="1" id="KW-0812">Transmembrane</keyword>
<comment type="caution">
    <text evidence="2">The sequence shown here is derived from an EMBL/GenBank/DDBJ whole genome shotgun (WGS) entry which is preliminary data.</text>
</comment>
<evidence type="ECO:0000313" key="3">
    <source>
        <dbReference type="Proteomes" id="UP000054399"/>
    </source>
</evidence>
<keyword evidence="1" id="KW-0472">Membrane</keyword>
<name>A0ABR3BUU1_9TREE</name>
<keyword evidence="3" id="KW-1185">Reference proteome</keyword>
<proteinExistence type="predicted"/>
<dbReference type="RefSeq" id="XP_066614914.1">
    <property type="nucleotide sequence ID" value="XM_066757445.1"/>
</dbReference>
<organism evidence="2 3">
    <name type="scientific">Cryptococcus tetragattii IND107</name>
    <dbReference type="NCBI Taxonomy" id="1296105"/>
    <lineage>
        <taxon>Eukaryota</taxon>
        <taxon>Fungi</taxon>
        <taxon>Dikarya</taxon>
        <taxon>Basidiomycota</taxon>
        <taxon>Agaricomycotina</taxon>
        <taxon>Tremellomycetes</taxon>
        <taxon>Tremellales</taxon>
        <taxon>Cryptococcaceae</taxon>
        <taxon>Cryptococcus</taxon>
        <taxon>Cryptococcus gattii species complex</taxon>
    </lineage>
</organism>
<gene>
    <name evidence="2" type="ORF">I308_102943</name>
</gene>
<reference evidence="2 3" key="2">
    <citation type="submission" date="2024-01" db="EMBL/GenBank/DDBJ databases">
        <title>Comparative genomics of Cryptococcus and Kwoniella reveals pathogenesis evolution and contrasting modes of karyotype evolution via chromosome fusion or intercentromeric recombination.</title>
        <authorList>
            <person name="Coelho M.A."/>
            <person name="David-Palma M."/>
            <person name="Shea T."/>
            <person name="Bowers K."/>
            <person name="Mcginley-Smith S."/>
            <person name="Mohammad A.W."/>
            <person name="Gnirke A."/>
            <person name="Yurkov A.M."/>
            <person name="Nowrousian M."/>
            <person name="Sun S."/>
            <person name="Cuomo C.A."/>
            <person name="Heitman J."/>
        </authorList>
    </citation>
    <scope>NUCLEOTIDE SEQUENCE [LARGE SCALE GENOMIC DNA]</scope>
    <source>
        <strain evidence="2 3">IND107</strain>
    </source>
</reference>
<dbReference type="GeneID" id="91989799"/>
<reference evidence="3" key="1">
    <citation type="submission" date="2015-01" db="EMBL/GenBank/DDBJ databases">
        <title>The Genome Sequence of Cryptococcus gattii MMRL2647.</title>
        <authorList>
            <consortium name="The Broad Institute Genomics Platform"/>
            <person name="Cuomo C."/>
            <person name="Litvintseva A."/>
            <person name="Chen Y."/>
            <person name="Heitman J."/>
            <person name="Sun S."/>
            <person name="Springer D."/>
            <person name="Dromer F."/>
            <person name="Young S."/>
            <person name="Zeng Q."/>
            <person name="Gargeya S."/>
            <person name="Abouelleil A."/>
            <person name="Alvarado L."/>
            <person name="Chapman S.B."/>
            <person name="Gainer-Dewar J."/>
            <person name="Goldberg J."/>
            <person name="Griggs A."/>
            <person name="Gujja S."/>
            <person name="Hansen M."/>
            <person name="Howarth C."/>
            <person name="Imamovic A."/>
            <person name="Larimer J."/>
            <person name="Murphy C."/>
            <person name="Naylor J."/>
            <person name="Pearson M."/>
            <person name="Priest M."/>
            <person name="Roberts A."/>
            <person name="Saif S."/>
            <person name="Shea T."/>
            <person name="Sykes S."/>
            <person name="Wortman J."/>
            <person name="Nusbaum C."/>
            <person name="Birren B."/>
        </authorList>
    </citation>
    <scope>NUCLEOTIDE SEQUENCE [LARGE SCALE GENOMIC DNA]</scope>
    <source>
        <strain evidence="3">IND107</strain>
    </source>
</reference>
<accession>A0ABR3BUU1</accession>
<evidence type="ECO:0000256" key="1">
    <source>
        <dbReference type="SAM" id="Phobius"/>
    </source>
</evidence>